<comment type="caution">
    <text evidence="9">The sequence shown here is derived from an EMBL/GenBank/DDBJ whole genome shotgun (WGS) entry which is preliminary data.</text>
</comment>
<dbReference type="PANTHER" id="PTHR43133">
    <property type="entry name" value="RNA POLYMERASE ECF-TYPE SIGMA FACTO"/>
    <property type="match status" value="1"/>
</dbReference>
<dbReference type="AlphaFoldDB" id="A0A2A9EW21"/>
<dbReference type="Gene3D" id="1.10.10.10">
    <property type="entry name" value="Winged helix-like DNA-binding domain superfamily/Winged helix DNA-binding domain"/>
    <property type="match status" value="1"/>
</dbReference>
<evidence type="ECO:0000256" key="5">
    <source>
        <dbReference type="ARBA" id="ARBA00023163"/>
    </source>
</evidence>
<dbReference type="GO" id="GO:0006352">
    <property type="term" value="P:DNA-templated transcription initiation"/>
    <property type="evidence" value="ECO:0007669"/>
    <property type="project" value="InterPro"/>
</dbReference>
<accession>A0A2A9EW21</accession>
<dbReference type="InterPro" id="IPR007630">
    <property type="entry name" value="RNA_pol_sigma70_r4"/>
</dbReference>
<dbReference type="EMBL" id="PDJJ01000001">
    <property type="protein sequence ID" value="PFG43327.1"/>
    <property type="molecule type" value="Genomic_DNA"/>
</dbReference>
<evidence type="ECO:0000313" key="9">
    <source>
        <dbReference type="EMBL" id="PFG43327.1"/>
    </source>
</evidence>
<dbReference type="GO" id="GO:0003677">
    <property type="term" value="F:DNA binding"/>
    <property type="evidence" value="ECO:0007669"/>
    <property type="project" value="UniProtKB-KW"/>
</dbReference>
<feature type="domain" description="RNA polymerase sigma-70 region 2" evidence="7">
    <location>
        <begin position="35"/>
        <end position="101"/>
    </location>
</feature>
<feature type="domain" description="RNA polymerase sigma-70 region 4" evidence="8">
    <location>
        <begin position="138"/>
        <end position="186"/>
    </location>
</feature>
<evidence type="ECO:0000256" key="1">
    <source>
        <dbReference type="ARBA" id="ARBA00010641"/>
    </source>
</evidence>
<keyword evidence="4 6" id="KW-0238">DNA-binding</keyword>
<keyword evidence="3 6" id="KW-0731">Sigma factor</keyword>
<organism evidence="9 10">
    <name type="scientific">Isoptericola jiangsuensis</name>
    <dbReference type="NCBI Taxonomy" id="548579"/>
    <lineage>
        <taxon>Bacteria</taxon>
        <taxon>Bacillati</taxon>
        <taxon>Actinomycetota</taxon>
        <taxon>Actinomycetes</taxon>
        <taxon>Micrococcales</taxon>
        <taxon>Promicromonosporaceae</taxon>
        <taxon>Isoptericola</taxon>
    </lineage>
</organism>
<dbReference type="InterPro" id="IPR039425">
    <property type="entry name" value="RNA_pol_sigma-70-like"/>
</dbReference>
<dbReference type="RefSeq" id="WP_170023583.1">
    <property type="nucleotide sequence ID" value="NZ_PDJJ01000001.1"/>
</dbReference>
<reference evidence="9 10" key="1">
    <citation type="submission" date="2017-10" db="EMBL/GenBank/DDBJ databases">
        <title>Sequencing the genomes of 1000 actinobacteria strains.</title>
        <authorList>
            <person name="Klenk H.-P."/>
        </authorList>
    </citation>
    <scope>NUCLEOTIDE SEQUENCE [LARGE SCALE GENOMIC DNA]</scope>
    <source>
        <strain evidence="9 10">DSM 21863</strain>
    </source>
</reference>
<dbReference type="Proteomes" id="UP000224130">
    <property type="component" value="Unassembled WGS sequence"/>
</dbReference>
<dbReference type="SUPFAM" id="SSF88659">
    <property type="entry name" value="Sigma3 and sigma4 domains of RNA polymerase sigma factors"/>
    <property type="match status" value="1"/>
</dbReference>
<dbReference type="PANTHER" id="PTHR43133:SF62">
    <property type="entry name" value="RNA POLYMERASE SIGMA FACTOR SIGZ"/>
    <property type="match status" value="1"/>
</dbReference>
<dbReference type="SUPFAM" id="SSF88946">
    <property type="entry name" value="Sigma2 domain of RNA polymerase sigma factors"/>
    <property type="match status" value="1"/>
</dbReference>
<dbReference type="NCBIfam" id="TIGR02937">
    <property type="entry name" value="sigma70-ECF"/>
    <property type="match status" value="1"/>
</dbReference>
<sequence>MTTRAEGAGPPTTTEDDAVAAAFATGTEDGLAAAYRRWSPLVHTVALRSLAEAADAEDVTQQVFVAAWRSRATYDPARARLSTWLLGITRHKVADVHAARERQRRQRQAAEAYAPNPVGEHDPVSAPVLDRAVVADELDRLGDPARSILRLAFYRDLTHAQIAEELALPLGTVKSHVRRSLGRLRARLEVDGAAR</sequence>
<dbReference type="GO" id="GO:0016987">
    <property type="term" value="F:sigma factor activity"/>
    <property type="evidence" value="ECO:0007669"/>
    <property type="project" value="UniProtKB-KW"/>
</dbReference>
<dbReference type="PROSITE" id="PS01063">
    <property type="entry name" value="SIGMA70_ECF"/>
    <property type="match status" value="1"/>
</dbReference>
<gene>
    <name evidence="9" type="ORF">ATJ88_2012</name>
</gene>
<dbReference type="CDD" id="cd06171">
    <property type="entry name" value="Sigma70_r4"/>
    <property type="match status" value="1"/>
</dbReference>
<dbReference type="InterPro" id="IPR007627">
    <property type="entry name" value="RNA_pol_sigma70_r2"/>
</dbReference>
<keyword evidence="10" id="KW-1185">Reference proteome</keyword>
<evidence type="ECO:0000256" key="6">
    <source>
        <dbReference type="RuleBase" id="RU000716"/>
    </source>
</evidence>
<evidence type="ECO:0000256" key="3">
    <source>
        <dbReference type="ARBA" id="ARBA00023082"/>
    </source>
</evidence>
<evidence type="ECO:0000259" key="8">
    <source>
        <dbReference type="Pfam" id="PF04545"/>
    </source>
</evidence>
<dbReference type="Pfam" id="PF04545">
    <property type="entry name" value="Sigma70_r4"/>
    <property type="match status" value="1"/>
</dbReference>
<keyword evidence="2 6" id="KW-0805">Transcription regulation</keyword>
<name>A0A2A9EW21_9MICO</name>
<dbReference type="InterPro" id="IPR014284">
    <property type="entry name" value="RNA_pol_sigma-70_dom"/>
</dbReference>
<evidence type="ECO:0000256" key="2">
    <source>
        <dbReference type="ARBA" id="ARBA00023015"/>
    </source>
</evidence>
<dbReference type="InterPro" id="IPR036388">
    <property type="entry name" value="WH-like_DNA-bd_sf"/>
</dbReference>
<evidence type="ECO:0000256" key="4">
    <source>
        <dbReference type="ARBA" id="ARBA00023125"/>
    </source>
</evidence>
<dbReference type="InterPro" id="IPR013325">
    <property type="entry name" value="RNA_pol_sigma_r2"/>
</dbReference>
<dbReference type="Pfam" id="PF04542">
    <property type="entry name" value="Sigma70_r2"/>
    <property type="match status" value="1"/>
</dbReference>
<evidence type="ECO:0000313" key="10">
    <source>
        <dbReference type="Proteomes" id="UP000224130"/>
    </source>
</evidence>
<dbReference type="InterPro" id="IPR013324">
    <property type="entry name" value="RNA_pol_sigma_r3/r4-like"/>
</dbReference>
<protein>
    <recommendedName>
        <fullName evidence="6">RNA polymerase sigma factor</fullName>
    </recommendedName>
</protein>
<evidence type="ECO:0000259" key="7">
    <source>
        <dbReference type="Pfam" id="PF04542"/>
    </source>
</evidence>
<proteinExistence type="inferred from homology"/>
<keyword evidence="5 6" id="KW-0804">Transcription</keyword>
<dbReference type="InterPro" id="IPR000838">
    <property type="entry name" value="RNA_pol_sigma70_ECF_CS"/>
</dbReference>
<comment type="similarity">
    <text evidence="1 6">Belongs to the sigma-70 factor family. ECF subfamily.</text>
</comment>
<dbReference type="Gene3D" id="1.10.1740.10">
    <property type="match status" value="1"/>
</dbReference>